<keyword evidence="1" id="KW-0472">Membrane</keyword>
<dbReference type="AlphaFoldDB" id="A0A6M3IN95"/>
<sequence length="65" mass="7415">MVIIRIAWLLSSFFAENGGYRVKVILGSMAVVHYVLLAIALYKIFKDVSKVLKKNEMVKNKRGML</sequence>
<keyword evidence="1" id="KW-0812">Transmembrane</keyword>
<proteinExistence type="predicted"/>
<gene>
    <name evidence="2" type="ORF">MM415B01439_0024</name>
</gene>
<organism evidence="2">
    <name type="scientific">viral metagenome</name>
    <dbReference type="NCBI Taxonomy" id="1070528"/>
    <lineage>
        <taxon>unclassified sequences</taxon>
        <taxon>metagenomes</taxon>
        <taxon>organismal metagenomes</taxon>
    </lineage>
</organism>
<protein>
    <submittedName>
        <fullName evidence="2">Uncharacterized protein</fullName>
    </submittedName>
</protein>
<evidence type="ECO:0000313" key="2">
    <source>
        <dbReference type="EMBL" id="QJA58547.1"/>
    </source>
</evidence>
<reference evidence="2" key="1">
    <citation type="submission" date="2020-03" db="EMBL/GenBank/DDBJ databases">
        <title>The deep terrestrial virosphere.</title>
        <authorList>
            <person name="Holmfeldt K."/>
            <person name="Nilsson E."/>
            <person name="Simone D."/>
            <person name="Lopez-Fernandez M."/>
            <person name="Wu X."/>
            <person name="de Brujin I."/>
            <person name="Lundin D."/>
            <person name="Andersson A."/>
            <person name="Bertilsson S."/>
            <person name="Dopson M."/>
        </authorList>
    </citation>
    <scope>NUCLEOTIDE SEQUENCE</scope>
    <source>
        <strain evidence="2">MM415B01439</strain>
    </source>
</reference>
<evidence type="ECO:0000256" key="1">
    <source>
        <dbReference type="SAM" id="Phobius"/>
    </source>
</evidence>
<dbReference type="EMBL" id="MT141328">
    <property type="protein sequence ID" value="QJA58547.1"/>
    <property type="molecule type" value="Genomic_DNA"/>
</dbReference>
<feature type="transmembrane region" description="Helical" evidence="1">
    <location>
        <begin position="25"/>
        <end position="45"/>
    </location>
</feature>
<name>A0A6M3IN95_9ZZZZ</name>
<keyword evidence="1" id="KW-1133">Transmembrane helix</keyword>
<accession>A0A6M3IN95</accession>